<dbReference type="GO" id="GO:0016020">
    <property type="term" value="C:membrane"/>
    <property type="evidence" value="ECO:0007669"/>
    <property type="project" value="UniProtKB-SubCell"/>
</dbReference>
<dbReference type="Pfam" id="PF03006">
    <property type="entry name" value="HlyIII"/>
    <property type="match status" value="1"/>
</dbReference>
<keyword evidence="4 5" id="KW-0472">Membrane</keyword>
<gene>
    <name evidence="6" type="ORF">COU20_03985</name>
</gene>
<evidence type="ECO:0000256" key="5">
    <source>
        <dbReference type="SAM" id="Phobius"/>
    </source>
</evidence>
<feature type="transmembrane region" description="Helical" evidence="5">
    <location>
        <begin position="76"/>
        <end position="93"/>
    </location>
</feature>
<sequence>MYVLRHEETGRRLRPRRPLVCALDITGMAIALVLLAAYRPSATVAVLPLAVIAMYAASCAYHWLPESSMLGKLDHMLIFVLIGVTLVPYWGMLLPWSEAWWRFALVAFAIACGCAIKAFTVLQRGASAAAYVAAAVPLLTSAHQTAVWLPIAPLVCFWAGVGLYLLQLAVYTARRPDPYPELFGYREVQHSILLCATTLHVSVALAYVR</sequence>
<feature type="transmembrane region" description="Helical" evidence="5">
    <location>
        <begin position="99"/>
        <end position="116"/>
    </location>
</feature>
<keyword evidence="2 5" id="KW-0812">Transmembrane</keyword>
<evidence type="ECO:0000256" key="3">
    <source>
        <dbReference type="ARBA" id="ARBA00022989"/>
    </source>
</evidence>
<evidence type="ECO:0000256" key="4">
    <source>
        <dbReference type="ARBA" id="ARBA00023136"/>
    </source>
</evidence>
<feature type="transmembrane region" description="Helical" evidence="5">
    <location>
        <begin position="20"/>
        <end position="38"/>
    </location>
</feature>
<evidence type="ECO:0008006" key="8">
    <source>
        <dbReference type="Google" id="ProtNLM"/>
    </source>
</evidence>
<accession>A0A2H0U6U8</accession>
<dbReference type="EMBL" id="PFBM01000022">
    <property type="protein sequence ID" value="PIR82151.1"/>
    <property type="molecule type" value="Genomic_DNA"/>
</dbReference>
<evidence type="ECO:0000256" key="2">
    <source>
        <dbReference type="ARBA" id="ARBA00022692"/>
    </source>
</evidence>
<evidence type="ECO:0000256" key="1">
    <source>
        <dbReference type="ARBA" id="ARBA00004141"/>
    </source>
</evidence>
<organism evidence="6 7">
    <name type="scientific">Candidatus Kaiserbacteria bacterium CG10_big_fil_rev_8_21_14_0_10_59_10</name>
    <dbReference type="NCBI Taxonomy" id="1974612"/>
    <lineage>
        <taxon>Bacteria</taxon>
        <taxon>Candidatus Kaiseribacteriota</taxon>
    </lineage>
</organism>
<feature type="transmembrane region" description="Helical" evidence="5">
    <location>
        <begin position="44"/>
        <end position="64"/>
    </location>
</feature>
<keyword evidence="3 5" id="KW-1133">Transmembrane helix</keyword>
<feature type="transmembrane region" description="Helical" evidence="5">
    <location>
        <begin position="151"/>
        <end position="171"/>
    </location>
</feature>
<name>A0A2H0U6U8_9BACT</name>
<proteinExistence type="predicted"/>
<dbReference type="InterPro" id="IPR004254">
    <property type="entry name" value="AdipoR/HlyIII-related"/>
</dbReference>
<evidence type="ECO:0000313" key="7">
    <source>
        <dbReference type="Proteomes" id="UP000231379"/>
    </source>
</evidence>
<reference evidence="7" key="1">
    <citation type="submission" date="2017-09" db="EMBL/GenBank/DDBJ databases">
        <title>Depth-based differentiation of microbial function through sediment-hosted aquifers and enrichment of novel symbionts in the deep terrestrial subsurface.</title>
        <authorList>
            <person name="Probst A.J."/>
            <person name="Ladd B."/>
            <person name="Jarett J.K."/>
            <person name="Geller-Mcgrath D.E."/>
            <person name="Sieber C.M.K."/>
            <person name="Emerson J.B."/>
            <person name="Anantharaman K."/>
            <person name="Thomas B.C."/>
            <person name="Malmstrom R."/>
            <person name="Stieglmeier M."/>
            <person name="Klingl A."/>
            <person name="Woyke T."/>
            <person name="Ryan C.M."/>
            <person name="Banfield J.F."/>
        </authorList>
    </citation>
    <scope>NUCLEOTIDE SEQUENCE [LARGE SCALE GENOMIC DNA]</scope>
</reference>
<protein>
    <recommendedName>
        <fullName evidence="8">Hemolysin III</fullName>
    </recommendedName>
</protein>
<comment type="subcellular location">
    <subcellularLocation>
        <location evidence="1">Membrane</location>
        <topology evidence="1">Multi-pass membrane protein</topology>
    </subcellularLocation>
</comment>
<dbReference type="AlphaFoldDB" id="A0A2H0U6U8"/>
<dbReference type="Proteomes" id="UP000231379">
    <property type="component" value="Unassembled WGS sequence"/>
</dbReference>
<feature type="transmembrane region" description="Helical" evidence="5">
    <location>
        <begin position="191"/>
        <end position="208"/>
    </location>
</feature>
<evidence type="ECO:0000313" key="6">
    <source>
        <dbReference type="EMBL" id="PIR82151.1"/>
    </source>
</evidence>
<comment type="caution">
    <text evidence="6">The sequence shown here is derived from an EMBL/GenBank/DDBJ whole genome shotgun (WGS) entry which is preliminary data.</text>
</comment>